<dbReference type="EMBL" id="AGNL01048482">
    <property type="protein sequence ID" value="EJK45482.1"/>
    <property type="molecule type" value="Genomic_DNA"/>
</dbReference>
<evidence type="ECO:0000313" key="2">
    <source>
        <dbReference type="EMBL" id="EJK45482.1"/>
    </source>
</evidence>
<sequence length="128" mass="14240">EGCYYHECFLRGVPAITCLIRRSSDGGQGKASIRNGRQREPDFAAIARELPLPETAKESSEKINGSGVPQRQMSVSFQIRPTHKPLSYGDNEHQPMQNGLYRSSGSRRSRQPPPPPTGVSLDIWSIFD</sequence>
<evidence type="ECO:0000313" key="3">
    <source>
        <dbReference type="Proteomes" id="UP000266841"/>
    </source>
</evidence>
<evidence type="ECO:0000256" key="1">
    <source>
        <dbReference type="SAM" id="MobiDB-lite"/>
    </source>
</evidence>
<gene>
    <name evidence="2" type="ORF">THAOC_35899</name>
</gene>
<organism evidence="2 3">
    <name type="scientific">Thalassiosira oceanica</name>
    <name type="common">Marine diatom</name>
    <dbReference type="NCBI Taxonomy" id="159749"/>
    <lineage>
        <taxon>Eukaryota</taxon>
        <taxon>Sar</taxon>
        <taxon>Stramenopiles</taxon>
        <taxon>Ochrophyta</taxon>
        <taxon>Bacillariophyta</taxon>
        <taxon>Coscinodiscophyceae</taxon>
        <taxon>Thalassiosirophycidae</taxon>
        <taxon>Thalassiosirales</taxon>
        <taxon>Thalassiosiraceae</taxon>
        <taxon>Thalassiosira</taxon>
    </lineage>
</organism>
<feature type="non-terminal residue" evidence="2">
    <location>
        <position position="1"/>
    </location>
</feature>
<accession>K0RFW8</accession>
<protein>
    <submittedName>
        <fullName evidence="2">Uncharacterized protein</fullName>
    </submittedName>
</protein>
<proteinExistence type="predicted"/>
<reference evidence="2 3" key="1">
    <citation type="journal article" date="2012" name="Genome Biol.">
        <title>Genome and low-iron response of an oceanic diatom adapted to chronic iron limitation.</title>
        <authorList>
            <person name="Lommer M."/>
            <person name="Specht M."/>
            <person name="Roy A.S."/>
            <person name="Kraemer L."/>
            <person name="Andreson R."/>
            <person name="Gutowska M.A."/>
            <person name="Wolf J."/>
            <person name="Bergner S.V."/>
            <person name="Schilhabel M.B."/>
            <person name="Klostermeier U.C."/>
            <person name="Beiko R.G."/>
            <person name="Rosenstiel P."/>
            <person name="Hippler M."/>
            <person name="Laroche J."/>
        </authorList>
    </citation>
    <scope>NUCLEOTIDE SEQUENCE [LARGE SCALE GENOMIC DNA]</scope>
    <source>
        <strain evidence="2 3">CCMP1005</strain>
    </source>
</reference>
<dbReference type="Proteomes" id="UP000266841">
    <property type="component" value="Unassembled WGS sequence"/>
</dbReference>
<comment type="caution">
    <text evidence="2">The sequence shown here is derived from an EMBL/GenBank/DDBJ whole genome shotgun (WGS) entry which is preliminary data.</text>
</comment>
<name>K0RFW8_THAOC</name>
<feature type="compositionally biased region" description="Polar residues" evidence="1">
    <location>
        <begin position="67"/>
        <end position="79"/>
    </location>
</feature>
<feature type="region of interest" description="Disordered" evidence="1">
    <location>
        <begin position="50"/>
        <end position="128"/>
    </location>
</feature>
<keyword evidence="3" id="KW-1185">Reference proteome</keyword>
<dbReference type="AlphaFoldDB" id="K0RFW8"/>